<evidence type="ECO:0000313" key="10">
    <source>
        <dbReference type="EMBL" id="AXK79795.1"/>
    </source>
</evidence>
<feature type="transmembrane region" description="Helical" evidence="8">
    <location>
        <begin position="145"/>
        <end position="162"/>
    </location>
</feature>
<evidence type="ECO:0000256" key="1">
    <source>
        <dbReference type="ARBA" id="ARBA00004651"/>
    </source>
</evidence>
<feature type="transmembrane region" description="Helical" evidence="8">
    <location>
        <begin position="330"/>
        <end position="348"/>
    </location>
</feature>
<dbReference type="GO" id="GO:0006493">
    <property type="term" value="P:protein O-linked glycosylation"/>
    <property type="evidence" value="ECO:0007669"/>
    <property type="project" value="InterPro"/>
</dbReference>
<dbReference type="GO" id="GO:0000030">
    <property type="term" value="F:mannosyltransferase activity"/>
    <property type="evidence" value="ECO:0007669"/>
    <property type="project" value="InterPro"/>
</dbReference>
<dbReference type="InterPro" id="IPR050297">
    <property type="entry name" value="LipidA_mod_glycosyltrf_83"/>
</dbReference>
<feature type="transmembrane region" description="Helical" evidence="8">
    <location>
        <begin position="207"/>
        <end position="234"/>
    </location>
</feature>
<dbReference type="GO" id="GO:0016763">
    <property type="term" value="F:pentosyltransferase activity"/>
    <property type="evidence" value="ECO:0007669"/>
    <property type="project" value="TreeGrafter"/>
</dbReference>
<protein>
    <submittedName>
        <fullName evidence="10">Glycosyltransferase family 39 protein</fullName>
    </submittedName>
</protein>
<gene>
    <name evidence="10" type="ORF">DW352_04235</name>
</gene>
<proteinExistence type="predicted"/>
<sequence length="574" mass="62729">MSTTINDERRSLAPPRGLATALDWATTSHKRAAVLLLAFALLAFIPGFFQIPAVDRDEARFAQATKQMLESGDYVDIRFQDEVRYKKPVGIYWLQSAAVKVGSALGVSEAHTTIWLYRLPSLFGAIGAVLLTYWVALAFVARRSALVAALMMASAVLLGVEARLAKTDAVLLFTSVLAMGAMARIYLNERRTPEKPVGWQMPGLMWTAIAAGALVKGPLVLMFVVLTAGALSIVDRSARWLWKLKPIAGFIWMLLLVSPWFIAIALKSGESFFVQAVGQDMLSKVTSGQEAHGAPPGYYFLLFWVTFWPGSVLAGLAAPTVWRARKEPGAQFLLAWLVPSWIVFEVVMTKLPHYVLPLYPAIAILIAGILERDALAKKPWMVRGTVGWFLFPAVIAVAVVAIFIVFGRDLGLAAWPSAAVAAILGLFAWWLYDVDGAERALLRGMVASVFVAFTVYAVTFPLLPMLFPSAVIARELHAAGCENPHVASTYAYQEPSLVFSVGTDTRFTDGAGAAEFLRQGACHFALVDPRSERSFVQRANAIGLRYALSQRIEGFNISIGKPVVLTIFRSMETP</sequence>
<evidence type="ECO:0000256" key="8">
    <source>
        <dbReference type="SAM" id="Phobius"/>
    </source>
</evidence>
<evidence type="ECO:0000256" key="2">
    <source>
        <dbReference type="ARBA" id="ARBA00022475"/>
    </source>
</evidence>
<keyword evidence="2" id="KW-1003">Cell membrane</keyword>
<feature type="transmembrane region" description="Helical" evidence="8">
    <location>
        <begin position="32"/>
        <end position="51"/>
    </location>
</feature>
<dbReference type="Pfam" id="PF02366">
    <property type="entry name" value="PMT"/>
    <property type="match status" value="1"/>
</dbReference>
<keyword evidence="4 10" id="KW-0808">Transferase</keyword>
<dbReference type="KEGG" id="ptaw:DW352_04235"/>
<evidence type="ECO:0000256" key="7">
    <source>
        <dbReference type="ARBA" id="ARBA00023136"/>
    </source>
</evidence>
<feature type="transmembrane region" description="Helical" evidence="8">
    <location>
        <begin position="169"/>
        <end position="187"/>
    </location>
</feature>
<comment type="subcellular location">
    <subcellularLocation>
        <location evidence="1">Cell membrane</location>
        <topology evidence="1">Multi-pass membrane protein</topology>
    </subcellularLocation>
</comment>
<feature type="transmembrane region" description="Helical" evidence="8">
    <location>
        <begin position="298"/>
        <end position="318"/>
    </location>
</feature>
<dbReference type="Proteomes" id="UP000254889">
    <property type="component" value="Chromosome"/>
</dbReference>
<keyword evidence="6 8" id="KW-1133">Transmembrane helix</keyword>
<accession>A0A345ZS98</accession>
<evidence type="ECO:0000256" key="5">
    <source>
        <dbReference type="ARBA" id="ARBA00022692"/>
    </source>
</evidence>
<reference evidence="10 11" key="1">
    <citation type="submission" date="2018-07" db="EMBL/GenBank/DDBJ databases">
        <authorList>
            <person name="Quirk P.G."/>
            <person name="Krulwich T.A."/>
        </authorList>
    </citation>
    <scope>NUCLEOTIDE SEQUENCE [LARGE SCALE GENOMIC DNA]</scope>
    <source>
        <strain evidence="10 11">CC-BB4</strain>
    </source>
</reference>
<feature type="transmembrane region" description="Helical" evidence="8">
    <location>
        <begin position="246"/>
        <end position="266"/>
    </location>
</feature>
<evidence type="ECO:0000256" key="6">
    <source>
        <dbReference type="ARBA" id="ARBA00022989"/>
    </source>
</evidence>
<dbReference type="GO" id="GO:0005886">
    <property type="term" value="C:plasma membrane"/>
    <property type="evidence" value="ECO:0007669"/>
    <property type="project" value="UniProtKB-SubCell"/>
</dbReference>
<dbReference type="InterPro" id="IPR003342">
    <property type="entry name" value="ArnT-like_N"/>
</dbReference>
<evidence type="ECO:0000313" key="11">
    <source>
        <dbReference type="Proteomes" id="UP000254889"/>
    </source>
</evidence>
<dbReference type="RefSeq" id="WP_115688822.1">
    <property type="nucleotide sequence ID" value="NZ_CP031417.1"/>
</dbReference>
<dbReference type="PANTHER" id="PTHR33908">
    <property type="entry name" value="MANNOSYLTRANSFERASE YKCB-RELATED"/>
    <property type="match status" value="1"/>
</dbReference>
<dbReference type="OrthoDB" id="9810951at2"/>
<keyword evidence="11" id="KW-1185">Reference proteome</keyword>
<dbReference type="GO" id="GO:0009103">
    <property type="term" value="P:lipopolysaccharide biosynthetic process"/>
    <property type="evidence" value="ECO:0007669"/>
    <property type="project" value="UniProtKB-ARBA"/>
</dbReference>
<evidence type="ECO:0000259" key="9">
    <source>
        <dbReference type="Pfam" id="PF02366"/>
    </source>
</evidence>
<feature type="domain" description="ArnT-like N-terminal" evidence="9">
    <location>
        <begin position="37"/>
        <end position="266"/>
    </location>
</feature>
<dbReference type="GO" id="GO:0010041">
    <property type="term" value="P:response to iron(III) ion"/>
    <property type="evidence" value="ECO:0007669"/>
    <property type="project" value="TreeGrafter"/>
</dbReference>
<feature type="transmembrane region" description="Helical" evidence="8">
    <location>
        <begin position="444"/>
        <end position="467"/>
    </location>
</feature>
<evidence type="ECO:0000256" key="3">
    <source>
        <dbReference type="ARBA" id="ARBA00022676"/>
    </source>
</evidence>
<name>A0A345ZS98_9HYPH</name>
<feature type="transmembrane region" description="Helical" evidence="8">
    <location>
        <begin position="119"/>
        <end position="139"/>
    </location>
</feature>
<dbReference type="EMBL" id="CP031417">
    <property type="protein sequence ID" value="AXK79795.1"/>
    <property type="molecule type" value="Genomic_DNA"/>
</dbReference>
<keyword evidence="7 8" id="KW-0472">Membrane</keyword>
<dbReference type="PANTHER" id="PTHR33908:SF3">
    <property type="entry name" value="UNDECAPRENYL PHOSPHATE-ALPHA-4-AMINO-4-DEOXY-L-ARABINOSE ARABINOSYL TRANSFERASE"/>
    <property type="match status" value="1"/>
</dbReference>
<keyword evidence="3" id="KW-0328">Glycosyltransferase</keyword>
<feature type="transmembrane region" description="Helical" evidence="8">
    <location>
        <begin position="412"/>
        <end position="432"/>
    </location>
</feature>
<dbReference type="AlphaFoldDB" id="A0A345ZS98"/>
<evidence type="ECO:0000256" key="4">
    <source>
        <dbReference type="ARBA" id="ARBA00022679"/>
    </source>
</evidence>
<feature type="transmembrane region" description="Helical" evidence="8">
    <location>
        <begin position="354"/>
        <end position="374"/>
    </location>
</feature>
<feature type="transmembrane region" description="Helical" evidence="8">
    <location>
        <begin position="386"/>
        <end position="406"/>
    </location>
</feature>
<keyword evidence="5 8" id="KW-0812">Transmembrane</keyword>
<organism evidence="10 11">
    <name type="scientific">Pseudolabrys taiwanensis</name>
    <dbReference type="NCBI Taxonomy" id="331696"/>
    <lineage>
        <taxon>Bacteria</taxon>
        <taxon>Pseudomonadati</taxon>
        <taxon>Pseudomonadota</taxon>
        <taxon>Alphaproteobacteria</taxon>
        <taxon>Hyphomicrobiales</taxon>
        <taxon>Xanthobacteraceae</taxon>
        <taxon>Pseudolabrys</taxon>
    </lineage>
</organism>